<evidence type="ECO:0000259" key="3">
    <source>
        <dbReference type="Pfam" id="PF13359"/>
    </source>
</evidence>
<name>A0AAV8YF80_9CUCU</name>
<evidence type="ECO:0000313" key="5">
    <source>
        <dbReference type="Proteomes" id="UP001162162"/>
    </source>
</evidence>
<accession>A0AAV8YF80</accession>
<comment type="caution">
    <text evidence="4">The sequence shown here is derived from an EMBL/GenBank/DDBJ whole genome shotgun (WGS) entry which is preliminary data.</text>
</comment>
<sequence>MQTDGMRWQRENSRHSFEVGEAAPTIQEFGNECSLKRKFLNGEIQGILTGDNGYPSSRHLLTPVLNPTTNPEEEYNRAHIRTRNVIERTFGIMKNKFSFSMGERPPK</sequence>
<organism evidence="4 5">
    <name type="scientific">Aromia moschata</name>
    <dbReference type="NCBI Taxonomy" id="1265417"/>
    <lineage>
        <taxon>Eukaryota</taxon>
        <taxon>Metazoa</taxon>
        <taxon>Ecdysozoa</taxon>
        <taxon>Arthropoda</taxon>
        <taxon>Hexapoda</taxon>
        <taxon>Insecta</taxon>
        <taxon>Pterygota</taxon>
        <taxon>Neoptera</taxon>
        <taxon>Endopterygota</taxon>
        <taxon>Coleoptera</taxon>
        <taxon>Polyphaga</taxon>
        <taxon>Cucujiformia</taxon>
        <taxon>Chrysomeloidea</taxon>
        <taxon>Cerambycidae</taxon>
        <taxon>Cerambycinae</taxon>
        <taxon>Callichromatini</taxon>
        <taxon>Aromia</taxon>
    </lineage>
</organism>
<evidence type="ECO:0000313" key="4">
    <source>
        <dbReference type="EMBL" id="KAJ8949427.1"/>
    </source>
</evidence>
<dbReference type="Proteomes" id="UP001162162">
    <property type="component" value="Unassembled WGS sequence"/>
</dbReference>
<gene>
    <name evidence="4" type="ORF">NQ318_007527</name>
</gene>
<reference evidence="4" key="1">
    <citation type="journal article" date="2023" name="Insect Mol. Biol.">
        <title>Genome sequencing provides insights into the evolution of gene families encoding plant cell wall-degrading enzymes in longhorned beetles.</title>
        <authorList>
            <person name="Shin N.R."/>
            <person name="Okamura Y."/>
            <person name="Kirsch R."/>
            <person name="Pauchet Y."/>
        </authorList>
    </citation>
    <scope>NUCLEOTIDE SEQUENCE</scope>
    <source>
        <strain evidence="4">AMC_N1</strain>
    </source>
</reference>
<dbReference type="Pfam" id="PF13359">
    <property type="entry name" value="DDE_Tnp_4"/>
    <property type="match status" value="1"/>
</dbReference>
<proteinExistence type="predicted"/>
<keyword evidence="5" id="KW-1185">Reference proteome</keyword>
<feature type="domain" description="DDE Tnp4" evidence="3">
    <location>
        <begin position="45"/>
        <end position="99"/>
    </location>
</feature>
<protein>
    <recommendedName>
        <fullName evidence="3">DDE Tnp4 domain-containing protein</fullName>
    </recommendedName>
</protein>
<dbReference type="GO" id="GO:0046872">
    <property type="term" value="F:metal ion binding"/>
    <property type="evidence" value="ECO:0007669"/>
    <property type="project" value="UniProtKB-KW"/>
</dbReference>
<dbReference type="AlphaFoldDB" id="A0AAV8YF80"/>
<keyword evidence="2" id="KW-0479">Metal-binding</keyword>
<dbReference type="EMBL" id="JAPWTK010000118">
    <property type="protein sequence ID" value="KAJ8949427.1"/>
    <property type="molecule type" value="Genomic_DNA"/>
</dbReference>
<dbReference type="InterPro" id="IPR027806">
    <property type="entry name" value="HARBI1_dom"/>
</dbReference>
<comment type="cofactor">
    <cofactor evidence="1">
        <name>a divalent metal cation</name>
        <dbReference type="ChEBI" id="CHEBI:60240"/>
    </cofactor>
</comment>
<evidence type="ECO:0000256" key="2">
    <source>
        <dbReference type="ARBA" id="ARBA00022723"/>
    </source>
</evidence>
<evidence type="ECO:0000256" key="1">
    <source>
        <dbReference type="ARBA" id="ARBA00001968"/>
    </source>
</evidence>